<feature type="compositionally biased region" description="Polar residues" evidence="1">
    <location>
        <begin position="321"/>
        <end position="334"/>
    </location>
</feature>
<evidence type="ECO:0000256" key="1">
    <source>
        <dbReference type="SAM" id="MobiDB-lite"/>
    </source>
</evidence>
<reference evidence="2" key="1">
    <citation type="submission" date="2022-10" db="EMBL/GenBank/DDBJ databases">
        <title>Tapping the CABI collections for fungal endophytes: first genome assemblies for Collariella, Neodidymelliopsis, Ascochyta clinopodiicola, Didymella pomorum, Didymosphaeria variabile, Neocosmospora piperis and Neocucurbitaria cava.</title>
        <authorList>
            <person name="Hill R."/>
        </authorList>
    </citation>
    <scope>NUCLEOTIDE SEQUENCE</scope>
    <source>
        <strain evidence="2">IMI 356814</strain>
    </source>
</reference>
<name>A0A9W9CRG5_9PLEO</name>
<comment type="caution">
    <text evidence="2">The sequence shown here is derived from an EMBL/GenBank/DDBJ whole genome shotgun (WGS) entry which is preliminary data.</text>
</comment>
<proteinExistence type="predicted"/>
<feature type="region of interest" description="Disordered" evidence="1">
    <location>
        <begin position="469"/>
        <end position="525"/>
    </location>
</feature>
<dbReference type="AlphaFoldDB" id="A0A9W9CRG5"/>
<feature type="compositionally biased region" description="Basic and acidic residues" evidence="1">
    <location>
        <begin position="338"/>
        <end position="352"/>
    </location>
</feature>
<dbReference type="OrthoDB" id="3796606at2759"/>
<protein>
    <submittedName>
        <fullName evidence="2">Uncharacterized protein</fullName>
    </submittedName>
</protein>
<keyword evidence="3" id="KW-1185">Reference proteome</keyword>
<sequence>MSSKDNLALDLEHGVRRWDRARWISVFSSHNPTIREVTECLGLGLSASSSTTNRGIPKFDNPDYRKLSSEVTKLSKELPKERDALLDFAADPTSLDKELDELLGTYGPAIWARDADRSCLLTPDPTKKTYNKDLFYEEPEHKEILKIHLHRWIIIKACYYIRNMKLKRPSGANDYDTLADIDGEGSPRGTPQSIVTPPERGASAGAELEVKPINLKKRKSSAHMSLSDGEDPASPAKRHYSTLPISRNGSPRKSLKSLYPSGLDSSENTPPLPGHVHHLSPPAGSGEPGRVHLSPLASNELNGGSRPPSVAQASAAGGFTPVNTGGFTAVNTTPPIREAVRDPPRALSKEPQRTSPSQNRREAASYTSPYEPASRNSTTTQHASDPRSNPSMSTAPTAARGSPAVKSPSMVNGANGLVHRESPVIHHAPAHLAPQPQQQIPPQPAPSEPQRLIQTPSHIQSQPQILPQQQPLHLPPSRSNTPSAQHVGRSLAPHPLSRSSTPLTQAASNQPTTAPNAQISSAPAVQSAPTYGVQLVPTQNAPAAPASHPSPTQHMQHATALHHTVPIQNAPVLKSQPNDPVQIVQPPHPAISRPTVPTTEFRLHQCEALGGLLTLFFPVTHSPPDEPAVLARLHSVWYHGEPFFRPELLPHYDLISKILTAWLHERQAITALRHSIASQPGVQPAGLVERLLAMNDLRVMRLKWKNMSTIEGLSPEDLLIMAFKVLTNTEGSEVMFKEGLDRLNGGVFEFLRSEDAKIIMTRR</sequence>
<accession>A0A9W9CRG5</accession>
<dbReference type="Proteomes" id="UP001140560">
    <property type="component" value="Unassembled WGS sequence"/>
</dbReference>
<gene>
    <name evidence="2" type="ORF">N0V83_000731</name>
</gene>
<feature type="compositionally biased region" description="Polar residues" evidence="1">
    <location>
        <begin position="374"/>
        <end position="396"/>
    </location>
</feature>
<evidence type="ECO:0000313" key="2">
    <source>
        <dbReference type="EMBL" id="KAJ4377901.1"/>
    </source>
</evidence>
<organism evidence="2 3">
    <name type="scientific">Neocucurbitaria cava</name>
    <dbReference type="NCBI Taxonomy" id="798079"/>
    <lineage>
        <taxon>Eukaryota</taxon>
        <taxon>Fungi</taxon>
        <taxon>Dikarya</taxon>
        <taxon>Ascomycota</taxon>
        <taxon>Pezizomycotina</taxon>
        <taxon>Dothideomycetes</taxon>
        <taxon>Pleosporomycetidae</taxon>
        <taxon>Pleosporales</taxon>
        <taxon>Pleosporineae</taxon>
        <taxon>Cucurbitariaceae</taxon>
        <taxon>Neocucurbitaria</taxon>
    </lineage>
</organism>
<dbReference type="EMBL" id="JAPEUY010000001">
    <property type="protein sequence ID" value="KAJ4377901.1"/>
    <property type="molecule type" value="Genomic_DNA"/>
</dbReference>
<feature type="compositionally biased region" description="Polar residues" evidence="1">
    <location>
        <begin position="497"/>
        <end position="525"/>
    </location>
</feature>
<feature type="region of interest" description="Disordered" evidence="1">
    <location>
        <begin position="177"/>
        <end position="415"/>
    </location>
</feature>
<evidence type="ECO:0000313" key="3">
    <source>
        <dbReference type="Proteomes" id="UP001140560"/>
    </source>
</evidence>